<dbReference type="GO" id="GO:0043529">
    <property type="term" value="C:GET complex"/>
    <property type="evidence" value="ECO:0007669"/>
    <property type="project" value="TreeGrafter"/>
</dbReference>
<evidence type="ECO:0000259" key="1">
    <source>
        <dbReference type="Pfam" id="PF02374"/>
    </source>
</evidence>
<dbReference type="AlphaFoldDB" id="A0A7S2V1X9"/>
<dbReference type="GO" id="GO:0005524">
    <property type="term" value="F:ATP binding"/>
    <property type="evidence" value="ECO:0007669"/>
    <property type="project" value="InterPro"/>
</dbReference>
<proteinExistence type="predicted"/>
<name>A0A7S2V1X9_9STRA</name>
<dbReference type="GO" id="GO:0071816">
    <property type="term" value="P:tail-anchored membrane protein insertion into ER membrane"/>
    <property type="evidence" value="ECO:0007669"/>
    <property type="project" value="TreeGrafter"/>
</dbReference>
<gene>
    <name evidence="2" type="ORF">FJAP1339_LOCUS6742</name>
</gene>
<dbReference type="SUPFAM" id="SSF52540">
    <property type="entry name" value="P-loop containing nucleoside triphosphate hydrolases"/>
    <property type="match status" value="1"/>
</dbReference>
<dbReference type="EMBL" id="HBHR01013669">
    <property type="protein sequence ID" value="CAD9864943.1"/>
    <property type="molecule type" value="Transcribed_RNA"/>
</dbReference>
<accession>A0A7S2V1X9</accession>
<organism evidence="2">
    <name type="scientific">Fibrocapsa japonica</name>
    <dbReference type="NCBI Taxonomy" id="94617"/>
    <lineage>
        <taxon>Eukaryota</taxon>
        <taxon>Sar</taxon>
        <taxon>Stramenopiles</taxon>
        <taxon>Ochrophyta</taxon>
        <taxon>Raphidophyceae</taxon>
        <taxon>Chattonellales</taxon>
        <taxon>Chattonellaceae</taxon>
        <taxon>Fibrocapsa</taxon>
    </lineage>
</organism>
<dbReference type="GO" id="GO:0016887">
    <property type="term" value="F:ATP hydrolysis activity"/>
    <property type="evidence" value="ECO:0007669"/>
    <property type="project" value="InterPro"/>
</dbReference>
<dbReference type="InterPro" id="IPR025723">
    <property type="entry name" value="ArsA/GET3_ATPase-like"/>
</dbReference>
<dbReference type="InterPro" id="IPR027417">
    <property type="entry name" value="P-loop_NTPase"/>
</dbReference>
<reference evidence="2" key="1">
    <citation type="submission" date="2021-01" db="EMBL/GenBank/DDBJ databases">
        <authorList>
            <person name="Corre E."/>
            <person name="Pelletier E."/>
            <person name="Niang G."/>
            <person name="Scheremetjew M."/>
            <person name="Finn R."/>
            <person name="Kale V."/>
            <person name="Holt S."/>
            <person name="Cochrane G."/>
            <person name="Meng A."/>
            <person name="Brown T."/>
            <person name="Cohen L."/>
        </authorList>
    </citation>
    <scope>NUCLEOTIDE SEQUENCE</scope>
    <source>
        <strain evidence="2">CCMP1661</strain>
    </source>
</reference>
<dbReference type="PANTHER" id="PTHR10803:SF0">
    <property type="entry name" value="ATPASE GET3B"/>
    <property type="match status" value="1"/>
</dbReference>
<dbReference type="Pfam" id="PF02374">
    <property type="entry name" value="ArsA_ATPase"/>
    <property type="match status" value="1"/>
</dbReference>
<dbReference type="InterPro" id="IPR016300">
    <property type="entry name" value="ATPase_ArsA/GET3"/>
</dbReference>
<feature type="domain" description="ArsA/GET3 Anion-transporting ATPase-like" evidence="1">
    <location>
        <begin position="4"/>
        <end position="112"/>
    </location>
</feature>
<sequence>MFELEELFRDHAQTQFVVVTIPTNLAVAESKRLVSALQQQDVLVEKVIVNQVFDGENTKQDYVKRLASSQQKHLAEIEGVANNAGVQVVKIPYFDSEVQTIYGLRAMGQMIMK</sequence>
<protein>
    <recommendedName>
        <fullName evidence="1">ArsA/GET3 Anion-transporting ATPase-like domain-containing protein</fullName>
    </recommendedName>
</protein>
<dbReference type="Gene3D" id="3.40.50.300">
    <property type="entry name" value="P-loop containing nucleotide triphosphate hydrolases"/>
    <property type="match status" value="1"/>
</dbReference>
<evidence type="ECO:0000313" key="2">
    <source>
        <dbReference type="EMBL" id="CAD9864943.1"/>
    </source>
</evidence>
<dbReference type="PANTHER" id="PTHR10803">
    <property type="entry name" value="ARSENICAL PUMP-DRIVING ATPASE ARSENITE-TRANSLOCATING ATPASE"/>
    <property type="match status" value="1"/>
</dbReference>